<dbReference type="GO" id="GO:0008677">
    <property type="term" value="F:2-dehydropantoate 2-reductase activity"/>
    <property type="evidence" value="ECO:0007669"/>
    <property type="project" value="UniProtKB-EC"/>
</dbReference>
<comment type="function">
    <text evidence="9">Catalyzes the NADPH-dependent reduction of ketopantoate into pantoic acid.</text>
</comment>
<sequence>MTKVTIIGSGAMASLFSARLANICEVYMLGSWASQIQTLQQKPLQLIDGATTSEHSIHATNNIADIPEVQWIILLVKSFQTARAAQQAKQLWSNETKGVITLQNGLGNWEKLRGYFEKEQCVVGVTTQGAKIISPGVVEDTGRGNITLAKTSVTSNLANLLRKCSWEVEVTDNIDALLWKKLAINAGINPLTAILQQKNGYLIENPIAQKIMNTLAKEAVSVAKAQGIDVHFIGGIEKCMYDVAKQTAKNHSSMLCDRLRNSPTEIDAICGEVIRRGKKYNVATPANQLVYDMIDDIHRYDQLPDVLRYIRDKIG</sequence>
<dbReference type="UniPathway" id="UPA00028">
    <property type="reaction ID" value="UER00004"/>
</dbReference>
<evidence type="ECO:0000313" key="13">
    <source>
        <dbReference type="Proteomes" id="UP000326354"/>
    </source>
</evidence>
<evidence type="ECO:0000259" key="11">
    <source>
        <dbReference type="Pfam" id="PF08546"/>
    </source>
</evidence>
<evidence type="ECO:0000259" key="10">
    <source>
        <dbReference type="Pfam" id="PF02558"/>
    </source>
</evidence>
<dbReference type="InterPro" id="IPR013332">
    <property type="entry name" value="KPR_N"/>
</dbReference>
<dbReference type="InterPro" id="IPR008927">
    <property type="entry name" value="6-PGluconate_DH-like_C_sf"/>
</dbReference>
<dbReference type="FunFam" id="1.10.1040.10:FF:000017">
    <property type="entry name" value="2-dehydropantoate 2-reductase"/>
    <property type="match status" value="1"/>
</dbReference>
<comment type="catalytic activity">
    <reaction evidence="8 9">
        <text>(R)-pantoate + NADP(+) = 2-dehydropantoate + NADPH + H(+)</text>
        <dbReference type="Rhea" id="RHEA:16233"/>
        <dbReference type="ChEBI" id="CHEBI:11561"/>
        <dbReference type="ChEBI" id="CHEBI:15378"/>
        <dbReference type="ChEBI" id="CHEBI:15980"/>
        <dbReference type="ChEBI" id="CHEBI:57783"/>
        <dbReference type="ChEBI" id="CHEBI:58349"/>
        <dbReference type="EC" id="1.1.1.169"/>
    </reaction>
</comment>
<evidence type="ECO:0000256" key="5">
    <source>
        <dbReference type="ARBA" id="ARBA00022857"/>
    </source>
</evidence>
<keyword evidence="13" id="KW-1185">Reference proteome</keyword>
<dbReference type="Gene3D" id="3.40.50.720">
    <property type="entry name" value="NAD(P)-binding Rossmann-like Domain"/>
    <property type="match status" value="1"/>
</dbReference>
<evidence type="ECO:0000256" key="1">
    <source>
        <dbReference type="ARBA" id="ARBA00004994"/>
    </source>
</evidence>
<evidence type="ECO:0000256" key="7">
    <source>
        <dbReference type="ARBA" id="ARBA00032024"/>
    </source>
</evidence>
<dbReference type="GO" id="GO:0005737">
    <property type="term" value="C:cytoplasm"/>
    <property type="evidence" value="ECO:0007669"/>
    <property type="project" value="TreeGrafter"/>
</dbReference>
<name>A0A5S9IMH0_UABAM</name>
<dbReference type="PANTHER" id="PTHR43765:SF2">
    <property type="entry name" value="2-DEHYDROPANTOATE 2-REDUCTASE"/>
    <property type="match status" value="1"/>
</dbReference>
<dbReference type="InterPro" id="IPR013752">
    <property type="entry name" value="KPA_reductase"/>
</dbReference>
<dbReference type="EMBL" id="AP019860">
    <property type="protein sequence ID" value="BBM84146.1"/>
    <property type="molecule type" value="Genomic_DNA"/>
</dbReference>
<dbReference type="SUPFAM" id="SSF48179">
    <property type="entry name" value="6-phosphogluconate dehydrogenase C-terminal domain-like"/>
    <property type="match status" value="1"/>
</dbReference>
<evidence type="ECO:0000313" key="12">
    <source>
        <dbReference type="EMBL" id="BBM84146.1"/>
    </source>
</evidence>
<dbReference type="InterPro" id="IPR050838">
    <property type="entry name" value="Ketopantoate_reductase"/>
</dbReference>
<dbReference type="Pfam" id="PF02558">
    <property type="entry name" value="ApbA"/>
    <property type="match status" value="1"/>
</dbReference>
<dbReference type="Proteomes" id="UP000326354">
    <property type="component" value="Chromosome"/>
</dbReference>
<dbReference type="Pfam" id="PF08546">
    <property type="entry name" value="ApbA_C"/>
    <property type="match status" value="1"/>
</dbReference>
<feature type="domain" description="Ketopantoate reductase C-terminal" evidence="11">
    <location>
        <begin position="173"/>
        <end position="296"/>
    </location>
</feature>
<reference evidence="12 13" key="1">
    <citation type="submission" date="2019-08" db="EMBL/GenBank/DDBJ databases">
        <title>Complete genome sequence of Candidatus Uab amorphum.</title>
        <authorList>
            <person name="Shiratori T."/>
            <person name="Suzuki S."/>
            <person name="Kakizawa Y."/>
            <person name="Ishida K."/>
        </authorList>
    </citation>
    <scope>NUCLEOTIDE SEQUENCE [LARGE SCALE GENOMIC DNA]</scope>
    <source>
        <strain evidence="12 13">SRT547</strain>
    </source>
</reference>
<dbReference type="GO" id="GO:0050661">
    <property type="term" value="F:NADP binding"/>
    <property type="evidence" value="ECO:0007669"/>
    <property type="project" value="TreeGrafter"/>
</dbReference>
<evidence type="ECO:0000256" key="4">
    <source>
        <dbReference type="ARBA" id="ARBA00019465"/>
    </source>
</evidence>
<evidence type="ECO:0000256" key="3">
    <source>
        <dbReference type="ARBA" id="ARBA00013014"/>
    </source>
</evidence>
<proteinExistence type="inferred from homology"/>
<comment type="pathway">
    <text evidence="1 9">Cofactor biosynthesis; (R)-pantothenate biosynthesis; (R)-pantoate from 3-methyl-2-oxobutanoate: step 2/2.</text>
</comment>
<organism evidence="12 13">
    <name type="scientific">Uabimicrobium amorphum</name>
    <dbReference type="NCBI Taxonomy" id="2596890"/>
    <lineage>
        <taxon>Bacteria</taxon>
        <taxon>Pseudomonadati</taxon>
        <taxon>Planctomycetota</taxon>
        <taxon>Candidatus Uabimicrobiia</taxon>
        <taxon>Candidatus Uabimicrobiales</taxon>
        <taxon>Candidatus Uabimicrobiaceae</taxon>
        <taxon>Candidatus Uabimicrobium</taxon>
    </lineage>
</organism>
<evidence type="ECO:0000256" key="2">
    <source>
        <dbReference type="ARBA" id="ARBA00007870"/>
    </source>
</evidence>
<dbReference type="SUPFAM" id="SSF51735">
    <property type="entry name" value="NAD(P)-binding Rossmann-fold domains"/>
    <property type="match status" value="1"/>
</dbReference>
<keyword evidence="5 9" id="KW-0521">NADP</keyword>
<keyword evidence="9" id="KW-0566">Pantothenate biosynthesis</keyword>
<dbReference type="AlphaFoldDB" id="A0A5S9IMH0"/>
<dbReference type="InterPro" id="IPR036291">
    <property type="entry name" value="NAD(P)-bd_dom_sf"/>
</dbReference>
<dbReference type="NCBIfam" id="TIGR00745">
    <property type="entry name" value="apbA_panE"/>
    <property type="match status" value="1"/>
</dbReference>
<dbReference type="InterPro" id="IPR003710">
    <property type="entry name" value="ApbA"/>
</dbReference>
<dbReference type="InterPro" id="IPR013328">
    <property type="entry name" value="6PGD_dom2"/>
</dbReference>
<dbReference type="PANTHER" id="PTHR43765">
    <property type="entry name" value="2-DEHYDROPANTOATE 2-REDUCTASE-RELATED"/>
    <property type="match status" value="1"/>
</dbReference>
<evidence type="ECO:0000256" key="8">
    <source>
        <dbReference type="ARBA" id="ARBA00048793"/>
    </source>
</evidence>
<gene>
    <name evidence="12" type="ORF">UABAM_02502</name>
</gene>
<dbReference type="Gene3D" id="1.10.1040.10">
    <property type="entry name" value="N-(1-d-carboxylethyl)-l-norvaline Dehydrogenase, domain 2"/>
    <property type="match status" value="1"/>
</dbReference>
<dbReference type="KEGG" id="uam:UABAM_02502"/>
<comment type="similarity">
    <text evidence="2 9">Belongs to the ketopantoate reductase family.</text>
</comment>
<accession>A0A5S9IMH0</accession>
<feature type="domain" description="Ketopantoate reductase N-terminal" evidence="10">
    <location>
        <begin position="4"/>
        <end position="150"/>
    </location>
</feature>
<keyword evidence="6 9" id="KW-0560">Oxidoreductase</keyword>
<evidence type="ECO:0000256" key="6">
    <source>
        <dbReference type="ARBA" id="ARBA00023002"/>
    </source>
</evidence>
<evidence type="ECO:0000256" key="9">
    <source>
        <dbReference type="RuleBase" id="RU362068"/>
    </source>
</evidence>
<protein>
    <recommendedName>
        <fullName evidence="4 9">2-dehydropantoate 2-reductase</fullName>
        <ecNumber evidence="3 9">1.1.1.169</ecNumber>
    </recommendedName>
    <alternativeName>
        <fullName evidence="7 9">Ketopantoate reductase</fullName>
    </alternativeName>
</protein>
<dbReference type="GO" id="GO:0015940">
    <property type="term" value="P:pantothenate biosynthetic process"/>
    <property type="evidence" value="ECO:0007669"/>
    <property type="project" value="UniProtKB-UniPathway"/>
</dbReference>
<dbReference type="EC" id="1.1.1.169" evidence="3 9"/>